<proteinExistence type="predicted"/>
<accession>A0AA95BRK4</accession>
<feature type="domain" description="DUF4097" evidence="3">
    <location>
        <begin position="80"/>
        <end position="255"/>
    </location>
</feature>
<feature type="transmembrane region" description="Helical" evidence="2">
    <location>
        <begin position="26"/>
        <end position="47"/>
    </location>
</feature>
<organism evidence="4 5">
    <name type="scientific">Glutamicibacter halophytocola</name>
    <dbReference type="NCBI Taxonomy" id="1933880"/>
    <lineage>
        <taxon>Bacteria</taxon>
        <taxon>Bacillati</taxon>
        <taxon>Actinomycetota</taxon>
        <taxon>Actinomycetes</taxon>
        <taxon>Micrococcales</taxon>
        <taxon>Micrococcaceae</taxon>
        <taxon>Glutamicibacter</taxon>
    </lineage>
</organism>
<dbReference type="Pfam" id="PF13349">
    <property type="entry name" value="DUF4097"/>
    <property type="match status" value="1"/>
</dbReference>
<feature type="compositionally biased region" description="Pro residues" evidence="1">
    <location>
        <begin position="8"/>
        <end position="17"/>
    </location>
</feature>
<dbReference type="RefSeq" id="WP_195180975.1">
    <property type="nucleotide sequence ID" value="NZ_CP102487.1"/>
</dbReference>
<keyword evidence="2" id="KW-0472">Membrane</keyword>
<evidence type="ECO:0000256" key="1">
    <source>
        <dbReference type="SAM" id="MobiDB-lite"/>
    </source>
</evidence>
<keyword evidence="2" id="KW-0812">Transmembrane</keyword>
<feature type="region of interest" description="Disordered" evidence="1">
    <location>
        <begin position="1"/>
        <end position="21"/>
    </location>
</feature>
<sequence>MTDTQTTPMPPVPPQPNGKPRGNGTALNIILAVIGGLVILTVLISSARSAFAALSRDNATQSASVQGVTGLQITASAGSFDLRFAKIQEATLEVESTNSRDWKLKREGGKLVVDSPDSWGDWCFFGCGFDENTAVLTLPESMNDGSLDASFELAAGDFNAVGSYKNLEIEVGAGALDMTGTAQSAKVQLGAGRADVSLEDVQTADFDISAGRLSGTLSGTAPQNITAKVSAGSLDLELPGGTYDVRQSVEAGDVSNLLATEMDSPNKISVDVSAGHATLYPQDSGPGPWDN</sequence>
<reference evidence="4" key="1">
    <citation type="journal article" date="2022" name="Pest Manag. Sci.">
        <title>Glutamicibacter halophytocola-mediated host fitness of potato tuber moth on Solanaceae crops.</title>
        <authorList>
            <person name="Wang W."/>
            <person name="Xiao G."/>
            <person name="Du G."/>
            <person name="Chang L."/>
            <person name="Yang Y."/>
            <person name="Ye J."/>
            <person name="Chen B."/>
        </authorList>
    </citation>
    <scope>NUCLEOTIDE SEQUENCE</scope>
    <source>
        <strain evidence="4">S2</strain>
    </source>
</reference>
<dbReference type="AlphaFoldDB" id="A0AA95BRK4"/>
<protein>
    <submittedName>
        <fullName evidence="4">DUF4097 domain-containing protein</fullName>
    </submittedName>
</protein>
<dbReference type="Proteomes" id="UP001060018">
    <property type="component" value="Chromosome"/>
</dbReference>
<evidence type="ECO:0000259" key="3">
    <source>
        <dbReference type="Pfam" id="PF13349"/>
    </source>
</evidence>
<evidence type="ECO:0000256" key="2">
    <source>
        <dbReference type="SAM" id="Phobius"/>
    </source>
</evidence>
<dbReference type="InterPro" id="IPR025164">
    <property type="entry name" value="Toastrack_DUF4097"/>
</dbReference>
<dbReference type="Gene3D" id="2.160.20.120">
    <property type="match status" value="1"/>
</dbReference>
<evidence type="ECO:0000313" key="4">
    <source>
        <dbReference type="EMBL" id="UUX58617.1"/>
    </source>
</evidence>
<gene>
    <name evidence="4" type="ORF">NUH22_15150</name>
</gene>
<dbReference type="EMBL" id="CP102487">
    <property type="protein sequence ID" value="UUX58617.1"/>
    <property type="molecule type" value="Genomic_DNA"/>
</dbReference>
<evidence type="ECO:0000313" key="5">
    <source>
        <dbReference type="Proteomes" id="UP001060018"/>
    </source>
</evidence>
<name>A0AA95BRK4_9MICC</name>
<keyword evidence="2" id="KW-1133">Transmembrane helix</keyword>